<dbReference type="AlphaFoldDB" id="F1T5I3"/>
<evidence type="ECO:0000313" key="1">
    <source>
        <dbReference type="EMBL" id="EGF23128.1"/>
    </source>
</evidence>
<dbReference type="Proteomes" id="UP000005947">
    <property type="component" value="Unassembled WGS sequence"/>
</dbReference>
<evidence type="ECO:0000313" key="2">
    <source>
        <dbReference type="Proteomes" id="UP000005947"/>
    </source>
</evidence>
<protein>
    <submittedName>
        <fullName evidence="1">Uncharacterized protein</fullName>
    </submittedName>
</protein>
<dbReference type="EMBL" id="ACGK02000001">
    <property type="protein sequence ID" value="EGF23128.1"/>
    <property type="molecule type" value="Genomic_DNA"/>
</dbReference>
<organism evidence="1 2">
    <name type="scientific">Fannyhessea vaginae DSM 15829</name>
    <dbReference type="NCBI Taxonomy" id="525256"/>
    <lineage>
        <taxon>Bacteria</taxon>
        <taxon>Bacillati</taxon>
        <taxon>Actinomycetota</taxon>
        <taxon>Coriobacteriia</taxon>
        <taxon>Coriobacteriales</taxon>
        <taxon>Atopobiaceae</taxon>
        <taxon>Fannyhessea</taxon>
    </lineage>
</organism>
<name>F1T5I3_9ACTN</name>
<sequence>MFVHHNRLRPYIAAHPTQAAYKVVLRLGLIFVSRSKHGLFARR</sequence>
<accession>F1T5I3</accession>
<gene>
    <name evidence="1" type="ORF">HMPREF0091_10075</name>
</gene>
<comment type="caution">
    <text evidence="1">The sequence shown here is derived from an EMBL/GenBank/DDBJ whole genome shotgun (WGS) entry which is preliminary data.</text>
</comment>
<proteinExistence type="predicted"/>
<reference evidence="1 2" key="1">
    <citation type="submission" date="2011-02" db="EMBL/GenBank/DDBJ databases">
        <authorList>
            <person name="Muzny D."/>
            <person name="Qin X."/>
            <person name="Buhay C."/>
            <person name="Dugan-Rocha S."/>
            <person name="Ding Y."/>
            <person name="Chen G."/>
            <person name="Hawes A."/>
            <person name="Holder M."/>
            <person name="Jhangiani S."/>
            <person name="Johnson A."/>
            <person name="Khan Z."/>
            <person name="Li Z."/>
            <person name="Liu W."/>
            <person name="Liu X."/>
            <person name="Perez L."/>
            <person name="Shen H."/>
            <person name="Wang Q."/>
            <person name="Watt J."/>
            <person name="Xi L."/>
            <person name="Xin Y."/>
            <person name="Zhou J."/>
            <person name="Deng J."/>
            <person name="Jiang H."/>
            <person name="Liu Y."/>
            <person name="Qu J."/>
            <person name="Song X.-Z."/>
            <person name="Zhang L."/>
            <person name="Villasana D."/>
            <person name="Johnson A."/>
            <person name="Liu J."/>
            <person name="Liyanage D."/>
            <person name="Lorensuhewa L."/>
            <person name="Robinson T."/>
            <person name="Song A."/>
            <person name="Song B.-B."/>
            <person name="Dinh H."/>
            <person name="Thornton R."/>
            <person name="Coyle M."/>
            <person name="Francisco L."/>
            <person name="Jackson L."/>
            <person name="Javaid M."/>
            <person name="Korchina V."/>
            <person name="Kovar C."/>
            <person name="Mata R."/>
            <person name="Mathew T."/>
            <person name="Ngo R."/>
            <person name="Nguyen L."/>
            <person name="Nguyen N."/>
            <person name="Okwuonu G."/>
            <person name="Ongeri F."/>
            <person name="Pham C."/>
            <person name="Simmons D."/>
            <person name="Wilczek-Boney K."/>
            <person name="Hale W."/>
            <person name="Jakkamsetti A."/>
            <person name="Pham P."/>
            <person name="Ruth R."/>
            <person name="San Lucas F."/>
            <person name="Warren J."/>
            <person name="Zhang J."/>
            <person name="Zhao Z."/>
            <person name="Zhou C."/>
            <person name="Zhu D."/>
            <person name="Lee S."/>
            <person name="Bess C."/>
            <person name="Blankenburg K."/>
            <person name="Forbes L."/>
            <person name="Fu Q."/>
            <person name="Gubbala S."/>
            <person name="Hirani K."/>
            <person name="Jayaseelan J.C."/>
            <person name="Lara F."/>
            <person name="Munidasa M."/>
            <person name="Palculict T."/>
            <person name="Patil S."/>
            <person name="Pu L.-L."/>
            <person name="Saada N."/>
            <person name="Tang L."/>
            <person name="Weissenberger G."/>
            <person name="Zhu Y."/>
            <person name="Hemphill L."/>
            <person name="Shang Y."/>
            <person name="Youmans B."/>
            <person name="Ayvaz T."/>
            <person name="Ross M."/>
            <person name="Santibanez J."/>
            <person name="Aqrawi P."/>
            <person name="Gross S."/>
            <person name="Joshi V."/>
            <person name="Fowler G."/>
            <person name="Nazareth L."/>
            <person name="Reid J."/>
            <person name="Worley K."/>
            <person name="Petrosino J."/>
            <person name="Highlander S."/>
            <person name="Gibbs R."/>
        </authorList>
    </citation>
    <scope>NUCLEOTIDE SEQUENCE [LARGE SCALE GENOMIC DNA]</scope>
    <source>
        <strain evidence="1 2">DSM 15829</strain>
    </source>
</reference>
<keyword evidence="2" id="KW-1185">Reference proteome</keyword>